<dbReference type="EMBL" id="CAICTM010001577">
    <property type="protein sequence ID" value="CAB9524748.1"/>
    <property type="molecule type" value="Genomic_DNA"/>
</dbReference>
<name>A0A9N8EQ57_9STRA</name>
<evidence type="ECO:0000256" key="1">
    <source>
        <dbReference type="SAM" id="MobiDB-lite"/>
    </source>
</evidence>
<dbReference type="AlphaFoldDB" id="A0A9N8EQ57"/>
<dbReference type="Proteomes" id="UP001153069">
    <property type="component" value="Unassembled WGS sequence"/>
</dbReference>
<accession>A0A9N8EQ57</accession>
<reference evidence="2" key="1">
    <citation type="submission" date="2020-06" db="EMBL/GenBank/DDBJ databases">
        <authorList>
            <consortium name="Plant Systems Biology data submission"/>
        </authorList>
    </citation>
    <scope>NUCLEOTIDE SEQUENCE</scope>
    <source>
        <strain evidence="2">D6</strain>
    </source>
</reference>
<proteinExistence type="predicted"/>
<dbReference type="CDD" id="cd22997">
    <property type="entry name" value="GT_LH"/>
    <property type="match status" value="1"/>
</dbReference>
<evidence type="ECO:0000313" key="2">
    <source>
        <dbReference type="EMBL" id="CAB9524748.1"/>
    </source>
</evidence>
<keyword evidence="3" id="KW-1185">Reference proteome</keyword>
<comment type="caution">
    <text evidence="2">The sequence shown here is derived from an EMBL/GenBank/DDBJ whole genome shotgun (WGS) entry which is preliminary data.</text>
</comment>
<feature type="compositionally biased region" description="Polar residues" evidence="1">
    <location>
        <begin position="243"/>
        <end position="252"/>
    </location>
</feature>
<feature type="region of interest" description="Disordered" evidence="1">
    <location>
        <begin position="231"/>
        <end position="252"/>
    </location>
</feature>
<protein>
    <submittedName>
        <fullName evidence="2">Uncharacterized protein</fullName>
    </submittedName>
</protein>
<sequence>MVSTSERNGLVGLVVAVLVSFWGSSRIVRLVARDVLEIDIDNSLSQSSSWLLEDHMPEFEREFPFSMQQTPACASAMSNLTKLERLAFLAEQDWQKQEHHHNDNPKWHDWLEAPLSDPMKVAEKEWSSILNACHGPWPDSTVDPAFAANYTLRAFWQGLRRCGAKEEQRGGHPAGFGGEWCMQGWRSRATRAFVENKRQPETGRLKRDPKADIFILTARCALKMEFPIVPQHQNNDKKDKDSSLQTTQRLTNRQKFPGWRPKRVILLSATLGKGATMGCKLVNTAFFRGWEVVFIEGKYRGIKHKYTDALAALQLLVSHSDIPAEETLVVFADSMDTLVQQSPDYVIESFLNMTRTFAFSAEPGCFPLATWPHSLGVPYHTCDKNFPLSQNRYQHAMIDQYGGAIHGYINTGGWIGLASSAFVVLTELSSVILREGQDQPCHDHGTDQLLGNAAFVRDPSLIGVDSDYAIIGSNAWELLEGSHLTLGPIPFYKDSQNKAYCNASLTAPEYAASCPAFLHFNGRGSSGGKIDEAFEELISDDSLGSCCRGRLLIAHVGKGKLWTESFEENKRWAKCRKENACLGKTTKDWGGICPKGIP</sequence>
<gene>
    <name evidence="2" type="ORF">SEMRO_1579_G283720.1</name>
</gene>
<organism evidence="2 3">
    <name type="scientific">Seminavis robusta</name>
    <dbReference type="NCBI Taxonomy" id="568900"/>
    <lineage>
        <taxon>Eukaryota</taxon>
        <taxon>Sar</taxon>
        <taxon>Stramenopiles</taxon>
        <taxon>Ochrophyta</taxon>
        <taxon>Bacillariophyta</taxon>
        <taxon>Bacillariophyceae</taxon>
        <taxon>Bacillariophycidae</taxon>
        <taxon>Naviculales</taxon>
        <taxon>Naviculaceae</taxon>
        <taxon>Seminavis</taxon>
    </lineage>
</organism>
<evidence type="ECO:0000313" key="3">
    <source>
        <dbReference type="Proteomes" id="UP001153069"/>
    </source>
</evidence>
<dbReference type="OrthoDB" id="69177at2759"/>